<reference evidence="2 3" key="1">
    <citation type="submission" date="2017-01" db="EMBL/GenBank/DDBJ databases">
        <title>A new Hymenobacter.</title>
        <authorList>
            <person name="Liang Y."/>
            <person name="Feng F."/>
        </authorList>
    </citation>
    <scope>NUCLEOTIDE SEQUENCE [LARGE SCALE GENOMIC DNA]</scope>
    <source>
        <strain evidence="2">MIMBbqt21</strain>
    </source>
</reference>
<evidence type="ECO:0000313" key="2">
    <source>
        <dbReference type="EMBL" id="OUJ69168.1"/>
    </source>
</evidence>
<dbReference type="AlphaFoldDB" id="A0A243W7G7"/>
<accession>A0A243W7G7</accession>
<feature type="compositionally biased region" description="Basic residues" evidence="1">
    <location>
        <begin position="17"/>
        <end position="27"/>
    </location>
</feature>
<dbReference type="Proteomes" id="UP000194873">
    <property type="component" value="Unassembled WGS sequence"/>
</dbReference>
<sequence length="71" mass="7623">MAAAAQRIVGGPTHVGKSNRHKKKRASRASLPPANRKRHAASINNAVTWGKHVALCCLLLGFWRQVGVALS</sequence>
<evidence type="ECO:0000256" key="1">
    <source>
        <dbReference type="SAM" id="MobiDB-lite"/>
    </source>
</evidence>
<feature type="region of interest" description="Disordered" evidence="1">
    <location>
        <begin position="1"/>
        <end position="37"/>
    </location>
</feature>
<comment type="caution">
    <text evidence="2">The sequence shown here is derived from an EMBL/GenBank/DDBJ whole genome shotgun (WGS) entry which is preliminary data.</text>
</comment>
<dbReference type="EMBL" id="MTSE01000037">
    <property type="protein sequence ID" value="OUJ69168.1"/>
    <property type="molecule type" value="Genomic_DNA"/>
</dbReference>
<organism evidence="2 3">
    <name type="scientific">Hymenobacter crusticola</name>
    <dbReference type="NCBI Taxonomy" id="1770526"/>
    <lineage>
        <taxon>Bacteria</taxon>
        <taxon>Pseudomonadati</taxon>
        <taxon>Bacteroidota</taxon>
        <taxon>Cytophagia</taxon>
        <taxon>Cytophagales</taxon>
        <taxon>Hymenobacteraceae</taxon>
        <taxon>Hymenobacter</taxon>
    </lineage>
</organism>
<name>A0A243W7G7_9BACT</name>
<gene>
    <name evidence="2" type="ORF">BXP70_26845</name>
</gene>
<keyword evidence="3" id="KW-1185">Reference proteome</keyword>
<protein>
    <submittedName>
        <fullName evidence="2">Uncharacterized protein</fullName>
    </submittedName>
</protein>
<evidence type="ECO:0000313" key="3">
    <source>
        <dbReference type="Proteomes" id="UP000194873"/>
    </source>
</evidence>
<proteinExistence type="predicted"/>